<organism evidence="2 3">
    <name type="scientific">Microbacterium trichothecenolyticum</name>
    <name type="common">Aureobacterium trichothecenolyticum</name>
    <dbReference type="NCBI Taxonomy" id="69370"/>
    <lineage>
        <taxon>Bacteria</taxon>
        <taxon>Bacillati</taxon>
        <taxon>Actinomycetota</taxon>
        <taxon>Actinomycetes</taxon>
        <taxon>Micrococcales</taxon>
        <taxon>Microbacteriaceae</taxon>
        <taxon>Microbacterium</taxon>
    </lineage>
</organism>
<gene>
    <name evidence="2" type="ORF">QE412_003094</name>
</gene>
<dbReference type="SUPFAM" id="SSF54593">
    <property type="entry name" value="Glyoxalase/Bleomycin resistance protein/Dihydroxybiphenyl dioxygenase"/>
    <property type="match status" value="1"/>
</dbReference>
<dbReference type="RefSeq" id="WP_307485819.1">
    <property type="nucleotide sequence ID" value="NZ_JAUTBF010000001.1"/>
</dbReference>
<dbReference type="Gene3D" id="3.10.180.10">
    <property type="entry name" value="2,3-Dihydroxybiphenyl 1,2-Dioxygenase, domain 1"/>
    <property type="match status" value="1"/>
</dbReference>
<dbReference type="CDD" id="cd06588">
    <property type="entry name" value="PhnB_like"/>
    <property type="match status" value="1"/>
</dbReference>
<evidence type="ECO:0000313" key="3">
    <source>
        <dbReference type="Proteomes" id="UP001226691"/>
    </source>
</evidence>
<dbReference type="PANTHER" id="PTHR33990">
    <property type="entry name" value="PROTEIN YJDN-RELATED"/>
    <property type="match status" value="1"/>
</dbReference>
<accession>A0ABU0TXY3</accession>
<proteinExistence type="predicted"/>
<evidence type="ECO:0000259" key="1">
    <source>
        <dbReference type="Pfam" id="PF06983"/>
    </source>
</evidence>
<dbReference type="InterPro" id="IPR028973">
    <property type="entry name" value="PhnB-like"/>
</dbReference>
<protein>
    <submittedName>
        <fullName evidence="2">PhnB protein</fullName>
    </submittedName>
</protein>
<dbReference type="InterPro" id="IPR029068">
    <property type="entry name" value="Glyas_Bleomycin-R_OHBP_Dase"/>
</dbReference>
<dbReference type="Pfam" id="PF06983">
    <property type="entry name" value="3-dmu-9_3-mt"/>
    <property type="match status" value="1"/>
</dbReference>
<feature type="domain" description="PhnB-like" evidence="1">
    <location>
        <begin position="5"/>
        <end position="132"/>
    </location>
</feature>
<evidence type="ECO:0000313" key="2">
    <source>
        <dbReference type="EMBL" id="MDQ1124521.1"/>
    </source>
</evidence>
<comment type="caution">
    <text evidence="2">The sequence shown here is derived from an EMBL/GenBank/DDBJ whole genome shotgun (WGS) entry which is preliminary data.</text>
</comment>
<reference evidence="2 3" key="1">
    <citation type="submission" date="2023-07" db="EMBL/GenBank/DDBJ databases">
        <title>Functional and genomic diversity of the sorghum phyllosphere microbiome.</title>
        <authorList>
            <person name="Shade A."/>
        </authorList>
    </citation>
    <scope>NUCLEOTIDE SEQUENCE [LARGE SCALE GENOMIC DNA]</scope>
    <source>
        <strain evidence="2 3">SORGH_AS_1207</strain>
    </source>
</reference>
<dbReference type="Proteomes" id="UP001226691">
    <property type="component" value="Unassembled WGS sequence"/>
</dbReference>
<dbReference type="PANTHER" id="PTHR33990:SF1">
    <property type="entry name" value="PROTEIN YJDN"/>
    <property type="match status" value="1"/>
</dbReference>
<name>A0ABU0TXY3_MICTR</name>
<dbReference type="EMBL" id="JAUTBF010000001">
    <property type="protein sequence ID" value="MDQ1124521.1"/>
    <property type="molecule type" value="Genomic_DNA"/>
</dbReference>
<sequence>MTTALITYLNFRSESRDAMEFYRSVLGGQLDIATFDDFGMPVPEGDGHLTMHARLRTDDGFVLMASDVPREMPYTPAAGFSITLTGDDEPKLEGWFHALAQGGTIDVPLDTPPWGGRFGTLIDRFGIAWMVVIAESE</sequence>
<keyword evidence="3" id="KW-1185">Reference proteome</keyword>